<reference evidence="12 13" key="1">
    <citation type="submission" date="2021-06" db="EMBL/GenBank/DDBJ databases">
        <title>Chromosome-level genome assembly of the red-tail catfish (Hemibagrus wyckioides).</title>
        <authorList>
            <person name="Shao F."/>
        </authorList>
    </citation>
    <scope>NUCLEOTIDE SEQUENCE [LARGE SCALE GENOMIC DNA]</scope>
    <source>
        <strain evidence="12">EC202008001</strain>
        <tissue evidence="12">Blood</tissue>
    </source>
</reference>
<feature type="signal peptide" evidence="10">
    <location>
        <begin position="1"/>
        <end position="34"/>
    </location>
</feature>
<evidence type="ECO:0000256" key="10">
    <source>
        <dbReference type="SAM" id="SignalP"/>
    </source>
</evidence>
<proteinExistence type="inferred from homology"/>
<dbReference type="GO" id="GO:0012505">
    <property type="term" value="C:endomembrane system"/>
    <property type="evidence" value="ECO:0007669"/>
    <property type="project" value="UniProtKB-SubCell"/>
</dbReference>
<evidence type="ECO:0000256" key="3">
    <source>
        <dbReference type="ARBA" id="ARBA00022676"/>
    </source>
</evidence>
<gene>
    <name evidence="12" type="ORF">KOW79_013773</name>
</gene>
<dbReference type="InterPro" id="IPR029044">
    <property type="entry name" value="Nucleotide-diphossugar_trans"/>
</dbReference>
<keyword evidence="13" id="KW-1185">Reference proteome</keyword>
<organism evidence="12 13">
    <name type="scientific">Hemibagrus wyckioides</name>
    <dbReference type="NCBI Taxonomy" id="337641"/>
    <lineage>
        <taxon>Eukaryota</taxon>
        <taxon>Metazoa</taxon>
        <taxon>Chordata</taxon>
        <taxon>Craniata</taxon>
        <taxon>Vertebrata</taxon>
        <taxon>Euteleostomi</taxon>
        <taxon>Actinopterygii</taxon>
        <taxon>Neopterygii</taxon>
        <taxon>Teleostei</taxon>
        <taxon>Ostariophysi</taxon>
        <taxon>Siluriformes</taxon>
        <taxon>Bagridae</taxon>
        <taxon>Hemibagrus</taxon>
    </lineage>
</organism>
<feature type="domain" description="Fringe-like glycosyltransferase" evidence="11">
    <location>
        <begin position="269"/>
        <end position="478"/>
    </location>
</feature>
<sequence length="501" mass="56755">MTNHDHFAMTKHAIGGHGAFLLCFLLSFGPLTSGSQEGTAGGSQKISDIHASVNQVTKISEVVFVIQSQKNSYHVERAERRRAHLFAQEQSLPAVVLLHELSEYDGNWGILPALPHLAERYCQKSLWIFFLEEETIVSLRRLLQVLNRFNPWKEWFLGRALYDASATIIHHYAFSEELTAFSYPDFAAGWALSCSLVKRLADYMKHEPPKSDFTIDLKHEIALYIWEEGRGPALTAVHEFCSELHGSPNTEHCATTVNSYLPSCGTLVKREDLFVAVKTCQKFHQDRVPVVKETWAKDAALLEFYSDIADSAIPTIYLGVPNTESGHCAKTFAILRRFLSGEVTQAPWLLLVDDDTLISLPRLRRHLRCYDPNEAVIIGERYGYTLTKRGYSYITGGGGMVFSRVAVLKILSSGCSCYREDAPDDMVLGMCLNTLGFSVTHSPQFHQARPDDYPKELLLRQSPISFHKHWNINPVAVYQQWLMDSEDLLQQNLSRDNREEL</sequence>
<evidence type="ECO:0000256" key="1">
    <source>
        <dbReference type="ARBA" id="ARBA00004606"/>
    </source>
</evidence>
<evidence type="ECO:0000259" key="11">
    <source>
        <dbReference type="Pfam" id="PF02434"/>
    </source>
</evidence>
<keyword evidence="3" id="KW-0328">Glycosyltransferase</keyword>
<keyword evidence="8" id="KW-0472">Membrane</keyword>
<accession>A0A9D3NKB6</accession>
<evidence type="ECO:0000256" key="7">
    <source>
        <dbReference type="ARBA" id="ARBA00022989"/>
    </source>
</evidence>
<dbReference type="FunFam" id="3.90.550.50:FF:000008">
    <property type="entry name" value="Beta-1,3-glucosyltransferase"/>
    <property type="match status" value="1"/>
</dbReference>
<dbReference type="Proteomes" id="UP000824219">
    <property type="component" value="Linkage Group LG16"/>
</dbReference>
<comment type="caution">
    <text evidence="12">The sequence shown here is derived from an EMBL/GenBank/DDBJ whole genome shotgun (WGS) entry which is preliminary data.</text>
</comment>
<comment type="similarity">
    <text evidence="2">Belongs to the glycosyltransferase 31 family.</text>
</comment>
<dbReference type="InterPro" id="IPR003378">
    <property type="entry name" value="Fringe-like_glycosylTrfase"/>
</dbReference>
<feature type="chain" id="PRO_5038504426" description="Fringe-like glycosyltransferase domain-containing protein" evidence="10">
    <location>
        <begin position="35"/>
        <end position="501"/>
    </location>
</feature>
<keyword evidence="5" id="KW-0812">Transmembrane</keyword>
<evidence type="ECO:0000256" key="5">
    <source>
        <dbReference type="ARBA" id="ARBA00022692"/>
    </source>
</evidence>
<dbReference type="SUPFAM" id="SSF53448">
    <property type="entry name" value="Nucleotide-diphospho-sugar transferases"/>
    <property type="match status" value="1"/>
</dbReference>
<dbReference type="AlphaFoldDB" id="A0A9D3NKB6"/>
<evidence type="ECO:0000256" key="4">
    <source>
        <dbReference type="ARBA" id="ARBA00022679"/>
    </source>
</evidence>
<dbReference type="PANTHER" id="PTHR10811">
    <property type="entry name" value="FRINGE-RELATED"/>
    <property type="match status" value="1"/>
</dbReference>
<keyword evidence="6" id="KW-0735">Signal-anchor</keyword>
<dbReference type="FunFam" id="3.90.550.50:FF:000056">
    <property type="entry name" value="Beta 3-glucosyltransferase b"/>
    <property type="match status" value="1"/>
</dbReference>
<dbReference type="OrthoDB" id="421979at2759"/>
<keyword evidence="10" id="KW-0732">Signal</keyword>
<name>A0A9D3NKB6_9TELE</name>
<evidence type="ECO:0000313" key="13">
    <source>
        <dbReference type="Proteomes" id="UP000824219"/>
    </source>
</evidence>
<dbReference type="GO" id="GO:0016020">
    <property type="term" value="C:membrane"/>
    <property type="evidence" value="ECO:0007669"/>
    <property type="project" value="UniProtKB-SubCell"/>
</dbReference>
<keyword evidence="4" id="KW-0808">Transferase</keyword>
<dbReference type="GO" id="GO:0016757">
    <property type="term" value="F:glycosyltransferase activity"/>
    <property type="evidence" value="ECO:0007669"/>
    <property type="project" value="UniProtKB-KW"/>
</dbReference>
<evidence type="ECO:0000256" key="8">
    <source>
        <dbReference type="ARBA" id="ARBA00023136"/>
    </source>
</evidence>
<dbReference type="EMBL" id="JAHKSW010000016">
    <property type="protein sequence ID" value="KAG7322427.1"/>
    <property type="molecule type" value="Genomic_DNA"/>
</dbReference>
<keyword evidence="7" id="KW-1133">Transmembrane helix</keyword>
<feature type="domain" description="Fringe-like glycosyltransferase" evidence="11">
    <location>
        <begin position="123"/>
        <end position="205"/>
    </location>
</feature>
<evidence type="ECO:0000256" key="9">
    <source>
        <dbReference type="ARBA" id="ARBA00037847"/>
    </source>
</evidence>
<evidence type="ECO:0000313" key="12">
    <source>
        <dbReference type="EMBL" id="KAG7322427.1"/>
    </source>
</evidence>
<protein>
    <recommendedName>
        <fullName evidence="11">Fringe-like glycosyltransferase domain-containing protein</fullName>
    </recommendedName>
</protein>
<evidence type="ECO:0000256" key="6">
    <source>
        <dbReference type="ARBA" id="ARBA00022968"/>
    </source>
</evidence>
<evidence type="ECO:0000256" key="2">
    <source>
        <dbReference type="ARBA" id="ARBA00008661"/>
    </source>
</evidence>
<dbReference type="Gene3D" id="3.90.550.50">
    <property type="match status" value="2"/>
</dbReference>
<comment type="subcellular location">
    <subcellularLocation>
        <location evidence="9">Endomembrane system</location>
        <topology evidence="9">Single-pass membrane protein</topology>
    </subcellularLocation>
    <subcellularLocation>
        <location evidence="1">Membrane</location>
        <topology evidence="1">Single-pass type II membrane protein</topology>
    </subcellularLocation>
</comment>
<dbReference type="Pfam" id="PF02434">
    <property type="entry name" value="Fringe"/>
    <property type="match status" value="2"/>
</dbReference>